<feature type="region of interest" description="Disordered" evidence="1">
    <location>
        <begin position="345"/>
        <end position="394"/>
    </location>
</feature>
<keyword evidence="3" id="KW-1185">Reference proteome</keyword>
<feature type="compositionally biased region" description="Pro residues" evidence="1">
    <location>
        <begin position="717"/>
        <end position="729"/>
    </location>
</feature>
<comment type="caution">
    <text evidence="2">The sequence shown here is derived from an EMBL/GenBank/DDBJ whole genome shotgun (WGS) entry which is preliminary data.</text>
</comment>
<feature type="compositionally biased region" description="Low complexity" evidence="1">
    <location>
        <begin position="605"/>
        <end position="619"/>
    </location>
</feature>
<dbReference type="EMBL" id="JAEHOE010000004">
    <property type="protein sequence ID" value="KAG2500278.1"/>
    <property type="molecule type" value="Genomic_DNA"/>
</dbReference>
<feature type="compositionally biased region" description="Basic and acidic residues" evidence="1">
    <location>
        <begin position="1090"/>
        <end position="1099"/>
    </location>
</feature>
<dbReference type="OrthoDB" id="553396at2759"/>
<feature type="compositionally biased region" description="Gly residues" evidence="1">
    <location>
        <begin position="1227"/>
        <end position="1248"/>
    </location>
</feature>
<name>A0A836C5Q1_9CHLO</name>
<feature type="compositionally biased region" description="Low complexity" evidence="1">
    <location>
        <begin position="695"/>
        <end position="705"/>
    </location>
</feature>
<feature type="compositionally biased region" description="Basic and acidic residues" evidence="1">
    <location>
        <begin position="367"/>
        <end position="378"/>
    </location>
</feature>
<organism evidence="2 3">
    <name type="scientific">Edaphochlamys debaryana</name>
    <dbReference type="NCBI Taxonomy" id="47281"/>
    <lineage>
        <taxon>Eukaryota</taxon>
        <taxon>Viridiplantae</taxon>
        <taxon>Chlorophyta</taxon>
        <taxon>core chlorophytes</taxon>
        <taxon>Chlorophyceae</taxon>
        <taxon>CS clade</taxon>
        <taxon>Chlamydomonadales</taxon>
        <taxon>Chlamydomonadales incertae sedis</taxon>
        <taxon>Edaphochlamys</taxon>
    </lineage>
</organism>
<feature type="compositionally biased region" description="Basic and acidic residues" evidence="1">
    <location>
        <begin position="636"/>
        <end position="646"/>
    </location>
</feature>
<feature type="compositionally biased region" description="Gly residues" evidence="1">
    <location>
        <begin position="382"/>
        <end position="391"/>
    </location>
</feature>
<feature type="compositionally biased region" description="Gly residues" evidence="1">
    <location>
        <begin position="920"/>
        <end position="930"/>
    </location>
</feature>
<feature type="compositionally biased region" description="Polar residues" evidence="1">
    <location>
        <begin position="1256"/>
        <end position="1266"/>
    </location>
</feature>
<feature type="compositionally biased region" description="Low complexity" evidence="1">
    <location>
        <begin position="902"/>
        <end position="919"/>
    </location>
</feature>
<evidence type="ECO:0000313" key="2">
    <source>
        <dbReference type="EMBL" id="KAG2500278.1"/>
    </source>
</evidence>
<feature type="region of interest" description="Disordered" evidence="1">
    <location>
        <begin position="502"/>
        <end position="530"/>
    </location>
</feature>
<feature type="compositionally biased region" description="Low complexity" evidence="1">
    <location>
        <begin position="769"/>
        <end position="794"/>
    </location>
</feature>
<feature type="compositionally biased region" description="Low complexity" evidence="1">
    <location>
        <begin position="656"/>
        <end position="668"/>
    </location>
</feature>
<accession>A0A836C5Q1</accession>
<feature type="compositionally biased region" description="Gly residues" evidence="1">
    <location>
        <begin position="1111"/>
        <end position="1129"/>
    </location>
</feature>
<feature type="region of interest" description="Disordered" evidence="1">
    <location>
        <begin position="958"/>
        <end position="1273"/>
    </location>
</feature>
<feature type="region of interest" description="Disordered" evidence="1">
    <location>
        <begin position="596"/>
        <end position="839"/>
    </location>
</feature>
<evidence type="ECO:0000313" key="3">
    <source>
        <dbReference type="Proteomes" id="UP000612055"/>
    </source>
</evidence>
<feature type="region of interest" description="Disordered" evidence="1">
    <location>
        <begin position="1"/>
        <end position="27"/>
    </location>
</feature>
<feature type="region of interest" description="Disordered" evidence="1">
    <location>
        <begin position="267"/>
        <end position="297"/>
    </location>
</feature>
<feature type="region of interest" description="Disordered" evidence="1">
    <location>
        <begin position="137"/>
        <end position="163"/>
    </location>
</feature>
<protein>
    <submittedName>
        <fullName evidence="2">Uncharacterized protein</fullName>
    </submittedName>
</protein>
<feature type="compositionally biased region" description="Low complexity" evidence="1">
    <location>
        <begin position="227"/>
        <end position="238"/>
    </location>
</feature>
<feature type="region of interest" description="Disordered" evidence="1">
    <location>
        <begin position="898"/>
        <end position="933"/>
    </location>
</feature>
<evidence type="ECO:0000256" key="1">
    <source>
        <dbReference type="SAM" id="MobiDB-lite"/>
    </source>
</evidence>
<gene>
    <name evidence="2" type="ORF">HYH03_001856</name>
</gene>
<feature type="compositionally biased region" description="Low complexity" evidence="1">
    <location>
        <begin position="519"/>
        <end position="530"/>
    </location>
</feature>
<sequence>MSHTHGLGGVPAPPHPPSGLGAPSVGGSSWRERSAVYGHPHGLSDVSPLAISASLPVSPLGLVGPSSVGAGAAAAVGPVSGGGGAFATGPVATGLASDRAAAGLISRPSSFKVPPHADASGGAGATAGALGNRSSAGAVSLGGSSLPGASPVSTNVSSAGSHLSGLSSAMLHATTSHPAGQGSASLVPTHGALIRSPSLDPATAPGGLSRRGLGGASTLGPTSPLFGPSTGAGSRAAGPASGTLLGALGAGGGAGAGVGLASGEAPPLHSPLMSPTPSVLSFHSRPSHEAGGTAAAPSGAAGGHLFAGGIGREAAAALGLRTASERRIQRLLNKIDSVCSNHSVASNNSATGSVTGGPVAASFGGDSRSESMRERDRAAAAAGGGAGGGGGARDRRLSAPAADFGAFPIGSGAYGLYDAADVDAMGINGASTAATAATTMTGGSATPPLLRASASSRCGTGPDSAAAVAAAEALAALAANAAAAGLGSAAVDDGYASSSSRSSLDSDWGHLGDDGPSGGAAAATPGNGTAEGELMEFSLRLVRASTRERSSAGGAAGRSVAAALMRKTSYSSSGAGSGELGELMERELSAKQLVRAVGGERRSSRPGTAGAAASGTPSRMASAGLTSPPHAGPRAARREPSNDGRDLAAGLIVTRSMSSSYDEGASSSDARRRHRARPLETHATGAGAGIGAGAGSAAAEPARGPAARRRSSNTSPMPGPAAWPPPSPPLAADGLAAGGGYRPRGAALPAGDDSSSDSELDSPPRHDLAAAAAATPLGSLSSLPPSHSPRLQSSTGHHVPHAPYLLNTRAFSLDRRRVSSSSSQSPSPSPRRRRPHGLASPDLSAAAFAPLAHNTAGGGGGGGGGLSRSSSAATGLSDVTILAYSTDLSARIDAHLSPPPASAAAATQRLAPAPAASGGVTPGGGGGGGASSTSSVLAAAANLVALIDEDLHRDRVPAGSLPTASLAGPRPPPLLDRGGGSLGRLPRRSYHFLPATTLTASPGGPAPPPNRLHMTSPGAPNTGSEEAGAGRRNSSPGHERPAPGHLHTASPATPTEPHAAHPRLSIDLPRAGSRRRTGDRDGEGASDEDTGSRDDDLRRRQAAAPALVPRGAGGAGGGGGFGALGGFGGSRPSSRRQLTLQPVPELDLGAPYEPPPLPLQQPDEEEAAPSGPRRLLGGSTGFGSIMRRQDSSASSEPEAAPSPPSPVSASDDQPNGAERRRPRTSGSGAGAGAGVGGSAGGGVGGSVGGTAASRMPLTSRQPSGRSASLLGLAPAPFLTPPPVRVQGANVGAADAGDGEGGAVNIDSLKRDLERLLGR</sequence>
<feature type="compositionally biased region" description="Low complexity" evidence="1">
    <location>
        <begin position="743"/>
        <end position="753"/>
    </location>
</feature>
<dbReference type="Proteomes" id="UP000612055">
    <property type="component" value="Unassembled WGS sequence"/>
</dbReference>
<feature type="region of interest" description="Disordered" evidence="1">
    <location>
        <begin position="193"/>
        <end position="238"/>
    </location>
</feature>
<proteinExistence type="predicted"/>
<feature type="compositionally biased region" description="Low complexity" evidence="1">
    <location>
        <begin position="1047"/>
        <end position="1057"/>
    </location>
</feature>
<reference evidence="2" key="1">
    <citation type="journal article" date="2020" name="bioRxiv">
        <title>Comparative genomics of Chlamydomonas.</title>
        <authorList>
            <person name="Craig R.J."/>
            <person name="Hasan A.R."/>
            <person name="Ness R.W."/>
            <person name="Keightley P.D."/>
        </authorList>
    </citation>
    <scope>NUCLEOTIDE SEQUENCE</scope>
    <source>
        <strain evidence="2">CCAP 11/70</strain>
    </source>
</reference>